<gene>
    <name evidence="6" type="ORF">EHUX00137_LOCUS43572</name>
</gene>
<dbReference type="PANTHER" id="PTHR22911">
    <property type="entry name" value="ACYL-MALONYL CONDENSING ENZYME-RELATED"/>
    <property type="match status" value="1"/>
</dbReference>
<keyword evidence="4 5" id="KW-0472">Membrane</keyword>
<name>A0A7S3X3T6_EMIHU</name>
<reference evidence="6" key="1">
    <citation type="submission" date="2021-01" db="EMBL/GenBank/DDBJ databases">
        <authorList>
            <person name="Corre E."/>
            <person name="Pelletier E."/>
            <person name="Niang G."/>
            <person name="Scheremetjew M."/>
            <person name="Finn R."/>
            <person name="Kale V."/>
            <person name="Holt S."/>
            <person name="Cochrane G."/>
            <person name="Meng A."/>
            <person name="Brown T."/>
            <person name="Cohen L."/>
        </authorList>
    </citation>
    <scope>NUCLEOTIDE SEQUENCE</scope>
    <source>
        <strain evidence="6">379</strain>
    </source>
</reference>
<evidence type="ECO:0000256" key="4">
    <source>
        <dbReference type="ARBA" id="ARBA00023136"/>
    </source>
</evidence>
<feature type="transmembrane region" description="Helical" evidence="5">
    <location>
        <begin position="89"/>
        <end position="111"/>
    </location>
</feature>
<evidence type="ECO:0000256" key="3">
    <source>
        <dbReference type="ARBA" id="ARBA00022989"/>
    </source>
</evidence>
<dbReference type="AlphaFoldDB" id="A0A7S3X3T6"/>
<feature type="transmembrane region" description="Helical" evidence="5">
    <location>
        <begin position="194"/>
        <end position="214"/>
    </location>
</feature>
<dbReference type="PANTHER" id="PTHR22911:SF6">
    <property type="entry name" value="SOLUTE CARRIER FAMILY 35 MEMBER G1"/>
    <property type="match status" value="1"/>
</dbReference>
<keyword evidence="3 5" id="KW-1133">Transmembrane helix</keyword>
<feature type="transmembrane region" description="Helical" evidence="5">
    <location>
        <begin position="167"/>
        <end position="188"/>
    </location>
</feature>
<protein>
    <recommendedName>
        <fullName evidence="7">EamA domain-containing protein</fullName>
    </recommendedName>
</protein>
<keyword evidence="2 5" id="KW-0812">Transmembrane</keyword>
<evidence type="ECO:0000256" key="5">
    <source>
        <dbReference type="SAM" id="Phobius"/>
    </source>
</evidence>
<dbReference type="Gene3D" id="1.10.3730.20">
    <property type="match status" value="1"/>
</dbReference>
<dbReference type="EMBL" id="HBIR01055926">
    <property type="protein sequence ID" value="CAE0592979.1"/>
    <property type="molecule type" value="Transcribed_RNA"/>
</dbReference>
<comment type="subcellular location">
    <subcellularLocation>
        <location evidence="1">Membrane</location>
        <topology evidence="1">Multi-pass membrane protein</topology>
    </subcellularLocation>
</comment>
<dbReference type="SUPFAM" id="SSF103481">
    <property type="entry name" value="Multidrug resistance efflux transporter EmrE"/>
    <property type="match status" value="1"/>
</dbReference>
<feature type="transmembrane region" description="Helical" evidence="5">
    <location>
        <begin position="54"/>
        <end position="77"/>
    </location>
</feature>
<evidence type="ECO:0000256" key="1">
    <source>
        <dbReference type="ARBA" id="ARBA00004141"/>
    </source>
</evidence>
<dbReference type="GO" id="GO:0016020">
    <property type="term" value="C:membrane"/>
    <property type="evidence" value="ECO:0007669"/>
    <property type="project" value="UniProtKB-SubCell"/>
</dbReference>
<sequence>MRLQSSTSTRSSPPSLPRSCSPINAAVPYCCVLATAGVALIVRPSFLFGGAPVTPAYATGLSLAFGSAVMAGLLPLAVRKSKDVHWSTVEHITAILASFVFTPVFLISWLATPGSGEGTVPDKLGRLLEPGGLLCSWRSALVVLIAGIGFFGLAMQTIGYQKVESTATAAVMAYLEVPFVFLLQSLFFGEAADAVKLLGVTLVVASGVLNLWHGEIARIVGGRRRAEFN</sequence>
<dbReference type="InterPro" id="IPR037185">
    <property type="entry name" value="EmrE-like"/>
</dbReference>
<evidence type="ECO:0000256" key="2">
    <source>
        <dbReference type="ARBA" id="ARBA00022692"/>
    </source>
</evidence>
<accession>A0A7S3X3T6</accession>
<organism evidence="6">
    <name type="scientific">Emiliania huxleyi</name>
    <name type="common">Coccolithophore</name>
    <name type="synonym">Pontosphaera huxleyi</name>
    <dbReference type="NCBI Taxonomy" id="2903"/>
    <lineage>
        <taxon>Eukaryota</taxon>
        <taxon>Haptista</taxon>
        <taxon>Haptophyta</taxon>
        <taxon>Prymnesiophyceae</taxon>
        <taxon>Isochrysidales</taxon>
        <taxon>Noelaerhabdaceae</taxon>
        <taxon>Emiliania</taxon>
    </lineage>
</organism>
<proteinExistence type="predicted"/>
<evidence type="ECO:0008006" key="7">
    <source>
        <dbReference type="Google" id="ProtNLM"/>
    </source>
</evidence>
<feature type="transmembrane region" description="Helical" evidence="5">
    <location>
        <begin position="21"/>
        <end position="42"/>
    </location>
</feature>
<evidence type="ECO:0000313" key="6">
    <source>
        <dbReference type="EMBL" id="CAE0592979.1"/>
    </source>
</evidence>
<feature type="transmembrane region" description="Helical" evidence="5">
    <location>
        <begin position="131"/>
        <end position="155"/>
    </location>
</feature>